<evidence type="ECO:0000313" key="1">
    <source>
        <dbReference type="EMBL" id="MBR0674074.1"/>
    </source>
</evidence>
<sequence length="613" mass="62179">MIAVPGLSAFSSLGILSVQALPVPVLRYATLEAPDPGTLLEFPSGGEALDVPVPVPFLPGMDEVEVAAATAALGSRPVERSTDHAGPAGSATVAALSFAPPVAGAPVSLLRVEIEGFSAGNVGVARTLLAPGLTLSWAAGSSTATPGALPGAEALHLLASPESGPPFLAAPAFPMPGAGGALYGDALGGCALSATRAADGTVRLVLTPDGGTPPLAAVNLTVVRLAADAPRLPNEGQPVPWRAQSIRAVWRLHPAALKVEAIGAGKAVTVAEMPGDPGRSSIGFDFAAALRGLARPAYDAARGAADLGLALRVTATGPGAARIRLDSTGLRYLRRPLPRPERLALRGAPAVLALTGASPGLRPEALELVLEGRFLPERLTDASDDAPPQARRGLVAEGATRLARRTTLTEAERALPLVRFAVFGRAAAPAELLLTLHAGDEKRVGPPLGPAASLALEPAEAPSWLLATLAAPVAPPLPPVVWVVAQVPRGRFLWHGTAADDDTALLSGDAGGSWTDAATRPALQLAVREAAATPLPLPLRWGAADQAGSISPDASGGAGPDFQRRLLLAEDTSPAALAAVAHAPLALSFACRRDVDLSVSAATFAYNPWTARS</sequence>
<accession>A0A9X9X3U5</accession>
<proteinExistence type="predicted"/>
<organism evidence="1 2">
    <name type="scientific">Neoroseomonas soli</name>
    <dbReference type="NCBI Taxonomy" id="1081025"/>
    <lineage>
        <taxon>Bacteria</taxon>
        <taxon>Pseudomonadati</taxon>
        <taxon>Pseudomonadota</taxon>
        <taxon>Alphaproteobacteria</taxon>
        <taxon>Acetobacterales</taxon>
        <taxon>Acetobacteraceae</taxon>
        <taxon>Neoroseomonas</taxon>
    </lineage>
</organism>
<evidence type="ECO:0000313" key="2">
    <source>
        <dbReference type="Proteomes" id="UP001138751"/>
    </source>
</evidence>
<gene>
    <name evidence="1" type="ORF">GXW76_23080</name>
</gene>
<comment type="caution">
    <text evidence="1">The sequence shown here is derived from an EMBL/GenBank/DDBJ whole genome shotgun (WGS) entry which is preliminary data.</text>
</comment>
<protein>
    <submittedName>
        <fullName evidence="1">Uncharacterized protein</fullName>
    </submittedName>
</protein>
<dbReference type="EMBL" id="JAAEDM010000111">
    <property type="protein sequence ID" value="MBR0674074.1"/>
    <property type="molecule type" value="Genomic_DNA"/>
</dbReference>
<dbReference type="RefSeq" id="WP_211864500.1">
    <property type="nucleotide sequence ID" value="NZ_JAAEDM010000111.1"/>
</dbReference>
<keyword evidence="2" id="KW-1185">Reference proteome</keyword>
<dbReference type="Proteomes" id="UP001138751">
    <property type="component" value="Unassembled WGS sequence"/>
</dbReference>
<reference evidence="1" key="1">
    <citation type="submission" date="2020-01" db="EMBL/GenBank/DDBJ databases">
        <authorList>
            <person name="Rat A."/>
        </authorList>
    </citation>
    <scope>NUCLEOTIDE SEQUENCE</scope>
    <source>
        <strain evidence="1">LMG 31231</strain>
    </source>
</reference>
<reference evidence="1" key="2">
    <citation type="journal article" date="2021" name="Syst. Appl. Microbiol.">
        <title>Roseomonas hellenica sp. nov., isolated from roots of wild-growing Alkanna tinctoria.</title>
        <authorList>
            <person name="Rat A."/>
            <person name="Naranjo H.D."/>
            <person name="Lebbe L."/>
            <person name="Cnockaert M."/>
            <person name="Krigas N."/>
            <person name="Grigoriadou K."/>
            <person name="Maloupa E."/>
            <person name="Willems A."/>
        </authorList>
    </citation>
    <scope>NUCLEOTIDE SEQUENCE</scope>
    <source>
        <strain evidence="1">LMG 31231</strain>
    </source>
</reference>
<name>A0A9X9X3U5_9PROT</name>
<dbReference type="AlphaFoldDB" id="A0A9X9X3U5"/>